<dbReference type="AlphaFoldDB" id="A0A4R4ZTC3"/>
<comment type="caution">
    <text evidence="6">The sequence shown here is derived from an EMBL/GenBank/DDBJ whole genome shotgun (WGS) entry which is preliminary data.</text>
</comment>
<dbReference type="OrthoDB" id="9807157at2"/>
<keyword evidence="7" id="KW-1185">Reference proteome</keyword>
<evidence type="ECO:0000313" key="7">
    <source>
        <dbReference type="Proteomes" id="UP000295124"/>
    </source>
</evidence>
<sequence>MSIFDKAYAFDAAELARRANTYPYYPQLDHPEGATVVFEERRRLNIGSNNYLGLATDRRVKQAAIDAVNRFGTSVSGARVGLGNTPLHDELEAELADFLNMPAALVFGNGFDTNLGVIVTLCGPGDYVVLDELAHRSIVDAAKFSGAELRRFKHNDVAALRAKLEACPRDADKLVVVDGVYSMDGDLAPLPDIIEICRLDPRVKLMVDDAHGAGVFADGRGTAAHLGVADEVDLLMVTFSKSFASRGGAILAEASVVDYLKHTAAAMLFTVALSPADTAAALAALRIVRAEPWLCQSVLATSSRVREGLFDLGFAVGGESPIVPVLTGDQSTTVSAYWELLRHHDILAGIIAPPAASYRLRTSYSAANSAADVERVVEAFGGLGQRFPHLRAKR</sequence>
<protein>
    <recommendedName>
        <fullName evidence="2">8-amino-7-oxononanoate synthase</fullName>
        <ecNumber evidence="2">2.3.1.47</ecNumber>
    </recommendedName>
</protein>
<evidence type="ECO:0000256" key="1">
    <source>
        <dbReference type="ARBA" id="ARBA00001933"/>
    </source>
</evidence>
<accession>A0A4R4ZTC3</accession>
<reference evidence="6 7" key="1">
    <citation type="submission" date="2019-03" db="EMBL/GenBank/DDBJ databases">
        <title>Draft genome sequences of novel Actinobacteria.</title>
        <authorList>
            <person name="Sahin N."/>
            <person name="Ay H."/>
            <person name="Saygin H."/>
        </authorList>
    </citation>
    <scope>NUCLEOTIDE SEQUENCE [LARGE SCALE GENOMIC DNA]</scope>
    <source>
        <strain evidence="6 7">JCM 13523</strain>
    </source>
</reference>
<dbReference type="EMBL" id="SMKX01000012">
    <property type="protein sequence ID" value="TDD61690.1"/>
    <property type="molecule type" value="Genomic_DNA"/>
</dbReference>
<keyword evidence="6" id="KW-0032">Aminotransferase</keyword>
<dbReference type="Gene3D" id="3.90.1150.10">
    <property type="entry name" value="Aspartate Aminotransferase, domain 1"/>
    <property type="match status" value="1"/>
</dbReference>
<dbReference type="PANTHER" id="PTHR13693">
    <property type="entry name" value="CLASS II AMINOTRANSFERASE/8-AMINO-7-OXONONANOATE SYNTHASE"/>
    <property type="match status" value="1"/>
</dbReference>
<dbReference type="Proteomes" id="UP000295124">
    <property type="component" value="Unassembled WGS sequence"/>
</dbReference>
<gene>
    <name evidence="6" type="ORF">E1263_06570</name>
</gene>
<keyword evidence="3 6" id="KW-0808">Transferase</keyword>
<comment type="cofactor">
    <cofactor evidence="1">
        <name>pyridoxal 5'-phosphate</name>
        <dbReference type="ChEBI" id="CHEBI:597326"/>
    </cofactor>
</comment>
<dbReference type="InterPro" id="IPR004839">
    <property type="entry name" value="Aminotransferase_I/II_large"/>
</dbReference>
<dbReference type="InterPro" id="IPR015424">
    <property type="entry name" value="PyrdxlP-dep_Trfase"/>
</dbReference>
<name>A0A4R4ZTC3_9ACTN</name>
<dbReference type="GO" id="GO:0030170">
    <property type="term" value="F:pyridoxal phosphate binding"/>
    <property type="evidence" value="ECO:0007669"/>
    <property type="project" value="InterPro"/>
</dbReference>
<dbReference type="InterPro" id="IPR050087">
    <property type="entry name" value="AON_synthase_class-II"/>
</dbReference>
<dbReference type="Pfam" id="PF00155">
    <property type="entry name" value="Aminotran_1_2"/>
    <property type="match status" value="1"/>
</dbReference>
<evidence type="ECO:0000256" key="2">
    <source>
        <dbReference type="ARBA" id="ARBA00013187"/>
    </source>
</evidence>
<proteinExistence type="predicted"/>
<comment type="catalytic activity">
    <reaction evidence="4">
        <text>6-carboxyhexanoyl-[ACP] + L-alanine + H(+) = (8S)-8-amino-7-oxononanoate + holo-[ACP] + CO2</text>
        <dbReference type="Rhea" id="RHEA:42288"/>
        <dbReference type="Rhea" id="RHEA-COMP:9685"/>
        <dbReference type="Rhea" id="RHEA-COMP:9955"/>
        <dbReference type="ChEBI" id="CHEBI:15378"/>
        <dbReference type="ChEBI" id="CHEBI:16526"/>
        <dbReference type="ChEBI" id="CHEBI:57972"/>
        <dbReference type="ChEBI" id="CHEBI:64479"/>
        <dbReference type="ChEBI" id="CHEBI:78846"/>
        <dbReference type="ChEBI" id="CHEBI:149468"/>
        <dbReference type="EC" id="2.3.1.47"/>
    </reaction>
</comment>
<dbReference type="InterPro" id="IPR015421">
    <property type="entry name" value="PyrdxlP-dep_Trfase_major"/>
</dbReference>
<feature type="domain" description="Aminotransferase class I/classII large" evidence="5">
    <location>
        <begin position="44"/>
        <end position="380"/>
    </location>
</feature>
<dbReference type="PANTHER" id="PTHR13693:SF3">
    <property type="entry name" value="LD36009P"/>
    <property type="match status" value="1"/>
</dbReference>
<dbReference type="InterPro" id="IPR015422">
    <property type="entry name" value="PyrdxlP-dep_Trfase_small"/>
</dbReference>
<dbReference type="GO" id="GO:0008710">
    <property type="term" value="F:8-amino-7-oxononanoate synthase activity"/>
    <property type="evidence" value="ECO:0007669"/>
    <property type="project" value="UniProtKB-EC"/>
</dbReference>
<dbReference type="Gene3D" id="3.40.640.10">
    <property type="entry name" value="Type I PLP-dependent aspartate aminotransferase-like (Major domain)"/>
    <property type="match status" value="1"/>
</dbReference>
<dbReference type="GO" id="GO:0008483">
    <property type="term" value="F:transaminase activity"/>
    <property type="evidence" value="ECO:0007669"/>
    <property type="project" value="UniProtKB-KW"/>
</dbReference>
<organism evidence="6 7">
    <name type="scientific">Kribbella antibiotica</name>
    <dbReference type="NCBI Taxonomy" id="190195"/>
    <lineage>
        <taxon>Bacteria</taxon>
        <taxon>Bacillati</taxon>
        <taxon>Actinomycetota</taxon>
        <taxon>Actinomycetes</taxon>
        <taxon>Propionibacteriales</taxon>
        <taxon>Kribbellaceae</taxon>
        <taxon>Kribbella</taxon>
    </lineage>
</organism>
<dbReference type="EC" id="2.3.1.47" evidence="2"/>
<evidence type="ECO:0000259" key="5">
    <source>
        <dbReference type="Pfam" id="PF00155"/>
    </source>
</evidence>
<dbReference type="RefSeq" id="WP_132166263.1">
    <property type="nucleotide sequence ID" value="NZ_SMKX01000012.1"/>
</dbReference>
<evidence type="ECO:0000256" key="3">
    <source>
        <dbReference type="ARBA" id="ARBA00022679"/>
    </source>
</evidence>
<dbReference type="SUPFAM" id="SSF53383">
    <property type="entry name" value="PLP-dependent transferases"/>
    <property type="match status" value="1"/>
</dbReference>
<evidence type="ECO:0000256" key="4">
    <source>
        <dbReference type="ARBA" id="ARBA00047715"/>
    </source>
</evidence>
<evidence type="ECO:0000313" key="6">
    <source>
        <dbReference type="EMBL" id="TDD61690.1"/>
    </source>
</evidence>